<dbReference type="Pfam" id="PF23271">
    <property type="entry name" value="HEAT_GCN1"/>
    <property type="match status" value="2"/>
</dbReference>
<keyword evidence="2" id="KW-0677">Repeat</keyword>
<dbReference type="InterPro" id="IPR021133">
    <property type="entry name" value="HEAT_type_2"/>
</dbReference>
<dbReference type="Pfam" id="PF24984">
    <property type="entry name" value="HEAT_EF3_GNC1"/>
    <property type="match status" value="1"/>
</dbReference>
<feature type="repeat" description="HEAT" evidence="3">
    <location>
        <begin position="1682"/>
        <end position="1720"/>
    </location>
</feature>
<name>A0ABP1DXN9_9APHY</name>
<evidence type="ECO:0000256" key="3">
    <source>
        <dbReference type="PROSITE-ProRule" id="PRU00103"/>
    </source>
</evidence>
<dbReference type="InterPro" id="IPR016024">
    <property type="entry name" value="ARM-type_fold"/>
</dbReference>
<comment type="similarity">
    <text evidence="1">Belongs to the GCN1 family.</text>
</comment>
<dbReference type="Pfam" id="PF24987">
    <property type="entry name" value="HEAT_EF3_N"/>
    <property type="match status" value="1"/>
</dbReference>
<proteinExistence type="inferred from homology"/>
<dbReference type="SMART" id="SM01349">
    <property type="entry name" value="TOG"/>
    <property type="match status" value="1"/>
</dbReference>
<dbReference type="PANTHER" id="PTHR23346">
    <property type="entry name" value="TRANSLATIONAL ACTIVATOR GCN1-RELATED"/>
    <property type="match status" value="1"/>
</dbReference>
<dbReference type="InterPro" id="IPR056809">
    <property type="entry name" value="HEAT_GCN1_fung"/>
</dbReference>
<dbReference type="InterPro" id="IPR034085">
    <property type="entry name" value="TOG"/>
</dbReference>
<evidence type="ECO:0000313" key="6">
    <source>
        <dbReference type="Proteomes" id="UP001497453"/>
    </source>
</evidence>
<dbReference type="PROSITE" id="PS50077">
    <property type="entry name" value="HEAT_REPEAT"/>
    <property type="match status" value="3"/>
</dbReference>
<evidence type="ECO:0000256" key="2">
    <source>
        <dbReference type="ARBA" id="ARBA00022737"/>
    </source>
</evidence>
<dbReference type="Gene3D" id="1.25.10.10">
    <property type="entry name" value="Leucine-rich Repeat Variant"/>
    <property type="match status" value="6"/>
</dbReference>
<feature type="repeat" description="HEAT" evidence="3">
    <location>
        <begin position="1564"/>
        <end position="1602"/>
    </location>
</feature>
<dbReference type="SUPFAM" id="SSF48371">
    <property type="entry name" value="ARM repeat"/>
    <property type="match status" value="3"/>
</dbReference>
<organism evidence="5 6">
    <name type="scientific">Somion occarium</name>
    <dbReference type="NCBI Taxonomy" id="3059160"/>
    <lineage>
        <taxon>Eukaryota</taxon>
        <taxon>Fungi</taxon>
        <taxon>Dikarya</taxon>
        <taxon>Basidiomycota</taxon>
        <taxon>Agaricomycotina</taxon>
        <taxon>Agaricomycetes</taxon>
        <taxon>Polyporales</taxon>
        <taxon>Cerrenaceae</taxon>
        <taxon>Somion</taxon>
    </lineage>
</organism>
<keyword evidence="6" id="KW-1185">Reference proteome</keyword>
<reference evidence="6" key="1">
    <citation type="submission" date="2024-04" db="EMBL/GenBank/DDBJ databases">
        <authorList>
            <person name="Shaw F."/>
            <person name="Minotto A."/>
        </authorList>
    </citation>
    <scope>NUCLEOTIDE SEQUENCE [LARGE SCALE GENOMIC DNA]</scope>
</reference>
<dbReference type="Pfam" id="PF12074">
    <property type="entry name" value="Gcn1_N"/>
    <property type="match status" value="1"/>
</dbReference>
<dbReference type="Pfam" id="PF24916">
    <property type="entry name" value="HEAT_GCN1_fung"/>
    <property type="match status" value="1"/>
</dbReference>
<protein>
    <recommendedName>
        <fullName evidence="4">TOG domain-containing protein</fullName>
    </recommendedName>
</protein>
<evidence type="ECO:0000256" key="1">
    <source>
        <dbReference type="ARBA" id="ARBA00007366"/>
    </source>
</evidence>
<dbReference type="Proteomes" id="UP001497453">
    <property type="component" value="Chromosome 6"/>
</dbReference>
<evidence type="ECO:0000313" key="5">
    <source>
        <dbReference type="EMBL" id="CAL1711997.1"/>
    </source>
</evidence>
<accession>A0ABP1DXN9</accession>
<gene>
    <name evidence="5" type="ORF">GFSPODELE1_LOCUS8609</name>
</gene>
<dbReference type="InterPro" id="IPR011989">
    <property type="entry name" value="ARM-like"/>
</dbReference>
<dbReference type="PANTHER" id="PTHR23346:SF7">
    <property type="entry name" value="STALLED RIBOSOME SENSOR GCN1"/>
    <property type="match status" value="1"/>
</dbReference>
<feature type="domain" description="TOG" evidence="4">
    <location>
        <begin position="1387"/>
        <end position="1622"/>
    </location>
</feature>
<sequence>MGRAEIESWIASTSSVSEEYDDSAKSGPLEWRRELVLTDWDQALQLAQNRLLASSTKARIQFLKEELLFLARHADLSLSQMLDIFKLVTQTYTRYMDTSSREAVEDVGIELVRQDEQREQPLGITEQILGWLVNEVSQFAKRPGGFAASDMFVLLSWSCGLYAVCLKTNANFTSTPTWRALIGVMAILVDLLLDKSSHAKPSVRKSTLVRARRALRSNPEHLPKVMDTLLAIAKTSSNPLSVAPLLGISVDVTLRLKNVKDESLTRVSAELKDKIINFYSTSVLMSRTPVASHASTALHDFIETYVTESDLATTVLPTMEKSLLRSPEISLSVIADFFSAYARTIEGDIFRRLLTPVLNSARSANSVVRTNAAHLFRVIIAKTELSEDFDHTLTELLSLPKAGKTSGPDHRVTLYTMLSYLVPSNAVSPKVLQSIPPLLAKETHDLAVTILASGLSPHLTYCLREDIPIHADTVTLIVKEMNGTKPVLRRAFSAMTGDAIWNLGVVSTPTSLKFVEDILPALDTSLKTVSSNPLGTAAGPLEGYIAVAVLLGPLSASGKFDDFISRNATIQSLVATGVKPSFLIWDKVYQKLTSADEEVWLLRASERALVFCKSQLFQSEQACSMLGFVFLHLAVESASPELRRSANASLAKLAPREPEILIKTVSNALTSYLTRSKQPTKGHVSDEEHEASISKSSRLVAFLLACASFGEKVEKCIRERVLIDLLVLAHHPLLCAHSRQTWIELCQAGRIDPHDLVSSHAERVLSKVLSACDVQSKSLNPSFAEASYRAVTTIAFVAPEAVVPRIVERIGLDLKADTIEALTDEDIGIWATPDGTTYVDVLAGKKQDEPQKKGKGAKDAQWEAEVRKSLAQKKKAAGPPVLSKQDAALVQAQLQKEAVVRDRVNGIKARLERGLHLVHSLVSARVDELRVHLSSIVELLLRGGFGKAVALVGSTSFERYLDLSSCCSDRLDNFKRWVGIATLRSLEVQGIPEELQAEPINSLVSRVLYRLRSLSERAPFDSATYSYAYPLLSQVLVNGGIGLTEEDDPLEQIVLSLQIVKFHSGEFSDPVFPRTRTINDLLHTIRYQPKLAKDASSTLIEIAQAMLTNATRKEVEVLLRGSLSQEVYVRNACLQALQPFDLTDLDWSPQLWIAYHDEDNQNARLAQHLWEDNGLDVPQTFLQDVLPYLEHDNAYVRSSSASALADAVEQWPSSISNVLEALQNFYREKAKVLAPEFDQYGMLVAQSVDRADPWPARLAIARTLELLAPHFTSETVVPLFKFLINDEALGDRHPDVRRGMLQAGTAVIDQHGPLRLAELISMFEDYLAAPGSSSEATDYIKEAVVILFGRVARHLDPSDPRIPQIVKRLIEALKTPAEQVQIAVSDCLSPLVKIQHSTVSDLIDYLFDELTNAPKYAARRGAAYGLAGVIKGAGISTMKEFNVIERLRAAADDKKRYEPRQSAMFVFETFSTVLGRLFEPYVLHILPLLLGSFGDATTDVREATHDAARVIMANLSGYGVKTILPSLLEGLDDKQWRSKKGSIELLGMIAYCAPKQLSQSLPIVIPRLTGVLTDSHAQVRAAANKSLKQFGEVISNPEIQSLVPVFLKAMVDPDKTSNALTALLKTSFAHYIDHSSLALVVPIIERGLRERSADTKKKAAQIVGNLASLTDSKDFVPYLSQLLPLVHVVLADPVPEARATAAKSLGTLVERLGEGHFPDLVPGLLRTLKADTSGVDRQGAAQGLSEVLAGLGMERMEGLLPDIIANAQAPRSTVREGFMSLLVYLPATFGTRFSPHLPRIVTPILSGLSDSEDYVREAAMRAGRMIVTNYSNKAIDLLLPELERGMFDPGWRIRQSSITLVGELLFKVSGISGKAEIEEEEVAETAMAESSRKALIDILGVERRDRILSALYLARQDAVNVVRQSSAHIWKALVHNTPRTVREILPELLTQIIALLSSSEPDQQETAARTVAELCRKSGEKILGEIMIILRHKSSSTDPQTREGVCLLLCELMESTTDSQREDHEDAIISMVRVSLVDDEANVRSAAAKAFDILQEQVGAKAIDQTIPTLLEALRQPGQSSGTALQALREVMNVRASTVFPVLIPTLTASPMTVFNARALASLVTVAGSALSRRLTVILNALVKELEAQDKNAESELKTALEDALRALLQAICDAEGLNTLMLLLLGWAKHESVDRRVSACSIFTIFCQVSELDNSLYRVDWVRQLISLLDDPQVPVHTSAWNAFDVFVKSIPKDELEPLVVPLRRTIEDTGAPGTYVPGFSLPKGVSSTVPIIIAGLTTGSNEQRENAAYAIADLVERTEESAIKPFVVPFTGPLIRVATQATTYPPGVKMAILTALETMLERIPVFVKPFFPQLQRTFVKSASDPSSLAVRMKAAQALGVLMKNQPRVDPVVTELITGVKNNDDSIASSLVLALAYVVSNGDANIGEKAREACMDIVAEAFKEHHDESFVQSTAALFAALASHPDLLRPIVEAHLVAGTPQSALASHCIAAVLSPSEDGQNKDTTLFHDLSVLPSVSRKIQESVANEKPSISRPAREARDLLKSYEVNR</sequence>
<dbReference type="InterPro" id="IPR056810">
    <property type="entry name" value="GNC1-like_N"/>
</dbReference>
<dbReference type="Pfam" id="PF24993">
    <property type="entry name" value="GNC1_N"/>
    <property type="match status" value="1"/>
</dbReference>
<dbReference type="InterPro" id="IPR022716">
    <property type="entry name" value="Gcn1_N"/>
</dbReference>
<dbReference type="EMBL" id="OZ037949">
    <property type="protein sequence ID" value="CAL1711997.1"/>
    <property type="molecule type" value="Genomic_DNA"/>
</dbReference>
<feature type="repeat" description="HEAT" evidence="3">
    <location>
        <begin position="2028"/>
        <end position="2066"/>
    </location>
</feature>
<dbReference type="InterPro" id="IPR057546">
    <property type="entry name" value="HEAT_GCN1"/>
</dbReference>
<evidence type="ECO:0000259" key="4">
    <source>
        <dbReference type="SMART" id="SM01349"/>
    </source>
</evidence>